<keyword evidence="2" id="KW-1185">Reference proteome</keyword>
<comment type="caution">
    <text evidence="1">The sequence shown here is derived from an EMBL/GenBank/DDBJ whole genome shotgun (WGS) entry which is preliminary data.</text>
</comment>
<accession>A0A852WR23</accession>
<dbReference type="Proteomes" id="UP000573599">
    <property type="component" value="Unassembled WGS sequence"/>
</dbReference>
<dbReference type="RefSeq" id="WP_202881229.1">
    <property type="nucleotide sequence ID" value="NZ_JACCAB010000001.1"/>
</dbReference>
<evidence type="ECO:0000313" key="1">
    <source>
        <dbReference type="EMBL" id="NYG07662.1"/>
    </source>
</evidence>
<protein>
    <submittedName>
        <fullName evidence="1">Uncharacterized protein</fullName>
    </submittedName>
</protein>
<proteinExistence type="predicted"/>
<gene>
    <name evidence="1" type="ORF">BJ986_002149</name>
</gene>
<sequence length="113" mass="11842">MATPRQWTYSEVCRVASLEGSSAALGGAVTIALCGHWDHDGPCRWEHRTDVTAAGLEAGPEAGPEAGRDVVVTVRFDAPVEDEGEVRRLIRAALATGSLTGPDGATTIWALEA</sequence>
<dbReference type="AlphaFoldDB" id="A0A852WR23"/>
<reference evidence="1 2" key="1">
    <citation type="submission" date="2020-07" db="EMBL/GenBank/DDBJ databases">
        <title>Sequencing the genomes of 1000 actinobacteria strains.</title>
        <authorList>
            <person name="Klenk H.-P."/>
        </authorList>
    </citation>
    <scope>NUCLEOTIDE SEQUENCE [LARGE SCALE GENOMIC DNA]</scope>
    <source>
        <strain evidence="1 2">DSM 23987</strain>
    </source>
</reference>
<name>A0A852WR23_9MICO</name>
<organism evidence="1 2">
    <name type="scientific">Pedococcus badiiscoriae</name>
    <dbReference type="NCBI Taxonomy" id="642776"/>
    <lineage>
        <taxon>Bacteria</taxon>
        <taxon>Bacillati</taxon>
        <taxon>Actinomycetota</taxon>
        <taxon>Actinomycetes</taxon>
        <taxon>Micrococcales</taxon>
        <taxon>Intrasporangiaceae</taxon>
        <taxon>Pedococcus</taxon>
    </lineage>
</organism>
<dbReference type="EMBL" id="JACCAB010000001">
    <property type="protein sequence ID" value="NYG07662.1"/>
    <property type="molecule type" value="Genomic_DNA"/>
</dbReference>
<evidence type="ECO:0000313" key="2">
    <source>
        <dbReference type="Proteomes" id="UP000573599"/>
    </source>
</evidence>